<organism evidence="2 3">
    <name type="scientific">Cirrhinus mrigala</name>
    <name type="common">Mrigala</name>
    <dbReference type="NCBI Taxonomy" id="683832"/>
    <lineage>
        <taxon>Eukaryota</taxon>
        <taxon>Metazoa</taxon>
        <taxon>Chordata</taxon>
        <taxon>Craniata</taxon>
        <taxon>Vertebrata</taxon>
        <taxon>Euteleostomi</taxon>
        <taxon>Actinopterygii</taxon>
        <taxon>Neopterygii</taxon>
        <taxon>Teleostei</taxon>
        <taxon>Ostariophysi</taxon>
        <taxon>Cypriniformes</taxon>
        <taxon>Cyprinidae</taxon>
        <taxon>Labeoninae</taxon>
        <taxon>Labeonini</taxon>
        <taxon>Cirrhinus</taxon>
    </lineage>
</organism>
<accession>A0ABD0RZ18</accession>
<dbReference type="EMBL" id="JAMKFB020000001">
    <property type="protein sequence ID" value="KAL0203797.1"/>
    <property type="molecule type" value="Genomic_DNA"/>
</dbReference>
<feature type="compositionally biased region" description="Polar residues" evidence="1">
    <location>
        <begin position="28"/>
        <end position="51"/>
    </location>
</feature>
<evidence type="ECO:0000313" key="3">
    <source>
        <dbReference type="Proteomes" id="UP001529510"/>
    </source>
</evidence>
<evidence type="ECO:0000313" key="2">
    <source>
        <dbReference type="EMBL" id="KAL0203797.1"/>
    </source>
</evidence>
<protein>
    <submittedName>
        <fullName evidence="2">Uncharacterized protein</fullName>
    </submittedName>
</protein>
<feature type="non-terminal residue" evidence="2">
    <location>
        <position position="51"/>
    </location>
</feature>
<comment type="caution">
    <text evidence="2">The sequence shown here is derived from an EMBL/GenBank/DDBJ whole genome shotgun (WGS) entry which is preliminary data.</text>
</comment>
<gene>
    <name evidence="2" type="ORF">M9458_001815</name>
</gene>
<name>A0ABD0RZ18_CIRMR</name>
<keyword evidence="3" id="KW-1185">Reference proteome</keyword>
<sequence>MGGAPSPGMSTVSAAASVPPATAVSSAGTPVSSVSVVSAGETDQSTESAPG</sequence>
<dbReference type="Proteomes" id="UP001529510">
    <property type="component" value="Unassembled WGS sequence"/>
</dbReference>
<dbReference type="AlphaFoldDB" id="A0ABD0RZ18"/>
<evidence type="ECO:0000256" key="1">
    <source>
        <dbReference type="SAM" id="MobiDB-lite"/>
    </source>
</evidence>
<proteinExistence type="predicted"/>
<feature type="region of interest" description="Disordered" evidence="1">
    <location>
        <begin position="1"/>
        <end position="51"/>
    </location>
</feature>
<reference evidence="2 3" key="1">
    <citation type="submission" date="2024-05" db="EMBL/GenBank/DDBJ databases">
        <title>Genome sequencing and assembly of Indian major carp, Cirrhinus mrigala (Hamilton, 1822).</title>
        <authorList>
            <person name="Mohindra V."/>
            <person name="Chowdhury L.M."/>
            <person name="Lal K."/>
            <person name="Jena J.K."/>
        </authorList>
    </citation>
    <scope>NUCLEOTIDE SEQUENCE [LARGE SCALE GENOMIC DNA]</scope>
    <source>
        <strain evidence="2">CM1030</strain>
        <tissue evidence="2">Blood</tissue>
    </source>
</reference>
<feature type="compositionally biased region" description="Low complexity" evidence="1">
    <location>
        <begin position="10"/>
        <end position="27"/>
    </location>
</feature>